<accession>A0AAW1P8X0</accession>
<feature type="compositionally biased region" description="Polar residues" evidence="1">
    <location>
        <begin position="20"/>
        <end position="29"/>
    </location>
</feature>
<feature type="compositionally biased region" description="Low complexity" evidence="1">
    <location>
        <begin position="126"/>
        <end position="142"/>
    </location>
</feature>
<comment type="caution">
    <text evidence="2">The sequence shown here is derived from an EMBL/GenBank/DDBJ whole genome shotgun (WGS) entry which is preliminary data.</text>
</comment>
<reference evidence="2 3" key="1">
    <citation type="journal article" date="2024" name="Nat. Commun.">
        <title>Phylogenomics reveals the evolutionary origins of lichenization in chlorophyte algae.</title>
        <authorList>
            <person name="Puginier C."/>
            <person name="Libourel C."/>
            <person name="Otte J."/>
            <person name="Skaloud P."/>
            <person name="Haon M."/>
            <person name="Grisel S."/>
            <person name="Petersen M."/>
            <person name="Berrin J.G."/>
            <person name="Delaux P.M."/>
            <person name="Dal Grande F."/>
            <person name="Keller J."/>
        </authorList>
    </citation>
    <scope>NUCLEOTIDE SEQUENCE [LARGE SCALE GENOMIC DNA]</scope>
    <source>
        <strain evidence="2 3">SAG 2036</strain>
    </source>
</reference>
<dbReference type="EMBL" id="JALJOQ010000045">
    <property type="protein sequence ID" value="KAK9805102.1"/>
    <property type="molecule type" value="Genomic_DNA"/>
</dbReference>
<dbReference type="Proteomes" id="UP001465755">
    <property type="component" value="Unassembled WGS sequence"/>
</dbReference>
<evidence type="ECO:0008006" key="4">
    <source>
        <dbReference type="Google" id="ProtNLM"/>
    </source>
</evidence>
<organism evidence="2 3">
    <name type="scientific">Symbiochloris irregularis</name>
    <dbReference type="NCBI Taxonomy" id="706552"/>
    <lineage>
        <taxon>Eukaryota</taxon>
        <taxon>Viridiplantae</taxon>
        <taxon>Chlorophyta</taxon>
        <taxon>core chlorophytes</taxon>
        <taxon>Trebouxiophyceae</taxon>
        <taxon>Trebouxiales</taxon>
        <taxon>Trebouxiaceae</taxon>
        <taxon>Symbiochloris</taxon>
    </lineage>
</organism>
<feature type="compositionally biased region" description="Low complexity" evidence="1">
    <location>
        <begin position="1"/>
        <end position="19"/>
    </location>
</feature>
<keyword evidence="3" id="KW-1185">Reference proteome</keyword>
<feature type="region of interest" description="Disordered" evidence="1">
    <location>
        <begin position="1"/>
        <end position="69"/>
    </location>
</feature>
<protein>
    <recommendedName>
        <fullName evidence="4">Fibrous sheath-interacting protein 1</fullName>
    </recommendedName>
</protein>
<evidence type="ECO:0000313" key="2">
    <source>
        <dbReference type="EMBL" id="KAK9805102.1"/>
    </source>
</evidence>
<evidence type="ECO:0000256" key="1">
    <source>
        <dbReference type="SAM" id="MobiDB-lite"/>
    </source>
</evidence>
<proteinExistence type="predicted"/>
<evidence type="ECO:0000313" key="3">
    <source>
        <dbReference type="Proteomes" id="UP001465755"/>
    </source>
</evidence>
<name>A0AAW1P8X0_9CHLO</name>
<gene>
    <name evidence="2" type="ORF">WJX73_007870</name>
</gene>
<dbReference type="AlphaFoldDB" id="A0AAW1P8X0"/>
<feature type="region of interest" description="Disordered" evidence="1">
    <location>
        <begin position="124"/>
        <end position="162"/>
    </location>
</feature>
<sequence>MRKNASAPALASLAAPSASRGAQQNSSSHHPAGPVHALRQKRDGRPAESGLTRVGSHPILSELPQSRPRQVWTRAEAYSSAPPNLLDQADQLVLETFQPQGLFGSTECIEMYGRVISAPDLRELEQQSSEQASQQQGGSAAGTKKSRLGTYIQGNPETGGDERLAECLATPITGDDKNLGEIVDEEARQARARAELRTQLRYAMETRLEQGEEEDVKETAAELDDPTKLETPHQMRQRRRRRPAEDVYAYLQLLGIDVEPSRPKDEPFSPESQAAVEAYFSSSMDDTSNTLHLEDHCPASGEEFVRRMRIAPSPSFRLQQESPSHQSVQI</sequence>